<protein>
    <submittedName>
        <fullName evidence="10">Lactadherin</fullName>
    </submittedName>
</protein>
<name>A0A2B4RV05_STYPI</name>
<dbReference type="Pfam" id="PF00754">
    <property type="entry name" value="F5_F8_type_C"/>
    <property type="match status" value="1"/>
</dbReference>
<dbReference type="SUPFAM" id="SSF49785">
    <property type="entry name" value="Galactose-binding domain-like"/>
    <property type="match status" value="1"/>
</dbReference>
<evidence type="ECO:0000256" key="4">
    <source>
        <dbReference type="ARBA" id="ARBA00022889"/>
    </source>
</evidence>
<evidence type="ECO:0000313" key="11">
    <source>
        <dbReference type="Proteomes" id="UP000225706"/>
    </source>
</evidence>
<sequence length="518" mass="57391">MKFSFKKPLGQDVIPEVIEMVTSPYNIPYSIQQTATLQLPSIQSTFSEDGVEKYVITRRERNDSDVFKVIYKSSHKCPEDVCENSSAWVNNIAPCSCSCRANTATFLPQLGSCGDLASVKKSLFGSCSQALGLESGKISDSQLTSSDVFPGFSPSEGRLNNDKAWCPAENTQFFEIDLLKVRHVSALATQGYQGKFNNYVKTFEIKYSYDGATWFDYQDENEKKKEFTGNSDTDTMKYNYFKQTFETRFLRIYPKAYNRGGFRCLRVEVYGCSDNTVCSSFFEWPFSVESFDLKNAGEVDIGSNNSYQACQVVPGSTAYYDYQLENKWARTTSVTESVRGTSKEDAGTDGIYSGSGVVIGIGVGCALVLGIFITFLVVSCKRRESNNEQQEAKPAVGNPVVEIQMERSIEDVSISGEQDGQSTYQDLLTNNGQSNGGADPSEGYYGYCSLYQSVDKNAPVTVAPVYQNVHTPESAPDYQNVQTPVTAPDYQNMQTLKGGVPYAPVHSLESKQNQNMIS</sequence>
<keyword evidence="4" id="KW-0130">Cell adhesion</keyword>
<comment type="subcellular location">
    <subcellularLocation>
        <location evidence="1">Endomembrane system</location>
        <topology evidence="1">Peripheral membrane protein</topology>
    </subcellularLocation>
    <subcellularLocation>
        <location evidence="2">Secreted</location>
    </subcellularLocation>
</comment>
<dbReference type="PROSITE" id="PS50022">
    <property type="entry name" value="FA58C_3"/>
    <property type="match status" value="1"/>
</dbReference>
<dbReference type="GO" id="GO:0038023">
    <property type="term" value="F:signaling receptor activity"/>
    <property type="evidence" value="ECO:0007669"/>
    <property type="project" value="TreeGrafter"/>
</dbReference>
<evidence type="ECO:0000256" key="7">
    <source>
        <dbReference type="SAM" id="MobiDB-lite"/>
    </source>
</evidence>
<dbReference type="STRING" id="50429.A0A2B4RV05"/>
<keyword evidence="5 8" id="KW-0472">Membrane</keyword>
<dbReference type="AlphaFoldDB" id="A0A2B4RV05"/>
<gene>
    <name evidence="10" type="primary">Mfge8</name>
    <name evidence="10" type="ORF">AWC38_SpisGene15501</name>
</gene>
<dbReference type="GO" id="GO:0007155">
    <property type="term" value="P:cell adhesion"/>
    <property type="evidence" value="ECO:0007669"/>
    <property type="project" value="UniProtKB-KW"/>
</dbReference>
<dbReference type="InterPro" id="IPR050633">
    <property type="entry name" value="Neuropilin_MCO_CoagFactor"/>
</dbReference>
<evidence type="ECO:0000256" key="1">
    <source>
        <dbReference type="ARBA" id="ARBA00004184"/>
    </source>
</evidence>
<keyword evidence="8" id="KW-0812">Transmembrane</keyword>
<keyword evidence="11" id="KW-1185">Reference proteome</keyword>
<proteinExistence type="predicted"/>
<dbReference type="EMBL" id="LSMT01000332">
    <property type="protein sequence ID" value="PFX20062.1"/>
    <property type="molecule type" value="Genomic_DNA"/>
</dbReference>
<dbReference type="PROSITE" id="PS01286">
    <property type="entry name" value="FA58C_2"/>
    <property type="match status" value="1"/>
</dbReference>
<dbReference type="GO" id="GO:0005576">
    <property type="term" value="C:extracellular region"/>
    <property type="evidence" value="ECO:0007669"/>
    <property type="project" value="UniProtKB-SubCell"/>
</dbReference>
<feature type="region of interest" description="Disordered" evidence="7">
    <location>
        <begin position="497"/>
        <end position="518"/>
    </location>
</feature>
<dbReference type="Pfam" id="PF23328">
    <property type="entry name" value="Sha_B_N"/>
    <property type="match status" value="1"/>
</dbReference>
<keyword evidence="3" id="KW-0964">Secreted</keyword>
<feature type="region of interest" description="Disordered" evidence="7">
    <location>
        <begin position="413"/>
        <end position="439"/>
    </location>
</feature>
<organism evidence="10 11">
    <name type="scientific">Stylophora pistillata</name>
    <name type="common">Smooth cauliflower coral</name>
    <dbReference type="NCBI Taxonomy" id="50429"/>
    <lineage>
        <taxon>Eukaryota</taxon>
        <taxon>Metazoa</taxon>
        <taxon>Cnidaria</taxon>
        <taxon>Anthozoa</taxon>
        <taxon>Hexacorallia</taxon>
        <taxon>Scleractinia</taxon>
        <taxon>Astrocoeniina</taxon>
        <taxon>Pocilloporidae</taxon>
        <taxon>Stylophora</taxon>
    </lineage>
</organism>
<reference evidence="11" key="1">
    <citation type="journal article" date="2017" name="bioRxiv">
        <title>Comparative analysis of the genomes of Stylophora pistillata and Acropora digitifera provides evidence for extensive differences between species of corals.</title>
        <authorList>
            <person name="Voolstra C.R."/>
            <person name="Li Y."/>
            <person name="Liew Y.J."/>
            <person name="Baumgarten S."/>
            <person name="Zoccola D."/>
            <person name="Flot J.-F."/>
            <person name="Tambutte S."/>
            <person name="Allemand D."/>
            <person name="Aranda M."/>
        </authorList>
    </citation>
    <scope>NUCLEOTIDE SEQUENCE [LARGE SCALE GENOMIC DNA]</scope>
</reference>
<dbReference type="SMART" id="SM00231">
    <property type="entry name" value="FA58C"/>
    <property type="match status" value="1"/>
</dbReference>
<evidence type="ECO:0000313" key="10">
    <source>
        <dbReference type="EMBL" id="PFX20062.1"/>
    </source>
</evidence>
<dbReference type="Proteomes" id="UP000225706">
    <property type="component" value="Unassembled WGS sequence"/>
</dbReference>
<keyword evidence="8" id="KW-1133">Transmembrane helix</keyword>
<feature type="compositionally biased region" description="Polar residues" evidence="7">
    <location>
        <begin position="415"/>
        <end position="433"/>
    </location>
</feature>
<evidence type="ECO:0000256" key="3">
    <source>
        <dbReference type="ARBA" id="ARBA00022525"/>
    </source>
</evidence>
<evidence type="ECO:0000256" key="5">
    <source>
        <dbReference type="ARBA" id="ARBA00023136"/>
    </source>
</evidence>
<feature type="domain" description="F5/8 type C" evidence="9">
    <location>
        <begin position="127"/>
        <end position="272"/>
    </location>
</feature>
<evidence type="ECO:0000259" key="9">
    <source>
        <dbReference type="PROSITE" id="PS50022"/>
    </source>
</evidence>
<feature type="transmembrane region" description="Helical" evidence="8">
    <location>
        <begin position="357"/>
        <end position="378"/>
    </location>
</feature>
<accession>A0A2B4RV05</accession>
<dbReference type="PANTHER" id="PTHR46806">
    <property type="entry name" value="F5/8 TYPE C DOMAIN-CONTAINING PROTEIN"/>
    <property type="match status" value="1"/>
</dbReference>
<dbReference type="PANTHER" id="PTHR46806:SF5">
    <property type="entry name" value="F5_8 TYPE C DOMAIN-CONTAINING PROTEIN"/>
    <property type="match status" value="1"/>
</dbReference>
<dbReference type="GO" id="GO:0012505">
    <property type="term" value="C:endomembrane system"/>
    <property type="evidence" value="ECO:0007669"/>
    <property type="project" value="UniProtKB-SubCell"/>
</dbReference>
<comment type="caution">
    <text evidence="10">The sequence shown here is derived from an EMBL/GenBank/DDBJ whole genome shotgun (WGS) entry which is preliminary data.</text>
</comment>
<evidence type="ECO:0000256" key="2">
    <source>
        <dbReference type="ARBA" id="ARBA00004613"/>
    </source>
</evidence>
<dbReference type="Gene3D" id="2.60.120.260">
    <property type="entry name" value="Galactose-binding domain-like"/>
    <property type="match status" value="1"/>
</dbReference>
<dbReference type="InterPro" id="IPR008979">
    <property type="entry name" value="Galactose-bd-like_sf"/>
</dbReference>
<dbReference type="CDD" id="cd00057">
    <property type="entry name" value="FA58C"/>
    <property type="match status" value="1"/>
</dbReference>
<evidence type="ECO:0000256" key="6">
    <source>
        <dbReference type="ARBA" id="ARBA00023157"/>
    </source>
</evidence>
<keyword evidence="6" id="KW-1015">Disulfide bond</keyword>
<dbReference type="GO" id="GO:0005886">
    <property type="term" value="C:plasma membrane"/>
    <property type="evidence" value="ECO:0007669"/>
    <property type="project" value="TreeGrafter"/>
</dbReference>
<dbReference type="InterPro" id="IPR000421">
    <property type="entry name" value="FA58C"/>
</dbReference>
<dbReference type="InterPro" id="IPR057507">
    <property type="entry name" value="Sha_B-like_N"/>
</dbReference>
<evidence type="ECO:0000256" key="8">
    <source>
        <dbReference type="SAM" id="Phobius"/>
    </source>
</evidence>
<dbReference type="FunFam" id="2.60.120.260:FF:000016">
    <property type="entry name" value="Contactin-associated protein-like 4 isoform 1"/>
    <property type="match status" value="1"/>
</dbReference>